<dbReference type="Pfam" id="PF00583">
    <property type="entry name" value="Acetyltransf_1"/>
    <property type="match status" value="1"/>
</dbReference>
<reference evidence="2 3" key="1">
    <citation type="submission" date="2016-04" db="EMBL/GenBank/DDBJ databases">
        <title>Genome sequence of Clostridium magnum DSM 2767.</title>
        <authorList>
            <person name="Poehlein A."/>
            <person name="Uhlig R."/>
            <person name="Fischer R."/>
            <person name="Bahl H."/>
            <person name="Daniel R."/>
        </authorList>
    </citation>
    <scope>NUCLEOTIDE SEQUENCE [LARGE SCALE GENOMIC DNA]</scope>
    <source>
        <strain evidence="2 3">DSM 2767</strain>
    </source>
</reference>
<dbReference type="EMBL" id="LWAE01000002">
    <property type="protein sequence ID" value="KZL92454.1"/>
    <property type="molecule type" value="Genomic_DNA"/>
</dbReference>
<proteinExistence type="predicted"/>
<dbReference type="SUPFAM" id="SSF55729">
    <property type="entry name" value="Acyl-CoA N-acyltransferases (Nat)"/>
    <property type="match status" value="1"/>
</dbReference>
<evidence type="ECO:0000313" key="2">
    <source>
        <dbReference type="EMBL" id="KZL92454.1"/>
    </source>
</evidence>
<dbReference type="CDD" id="cd04301">
    <property type="entry name" value="NAT_SF"/>
    <property type="match status" value="1"/>
</dbReference>
<dbReference type="InterPro" id="IPR016181">
    <property type="entry name" value="Acyl_CoA_acyltransferase"/>
</dbReference>
<dbReference type="GO" id="GO:0016747">
    <property type="term" value="F:acyltransferase activity, transferring groups other than amino-acyl groups"/>
    <property type="evidence" value="ECO:0007669"/>
    <property type="project" value="InterPro"/>
</dbReference>
<gene>
    <name evidence="2" type="ORF">CLMAG_22630</name>
</gene>
<keyword evidence="3" id="KW-1185">Reference proteome</keyword>
<feature type="domain" description="N-acetyltransferase" evidence="1">
    <location>
        <begin position="1"/>
        <end position="147"/>
    </location>
</feature>
<dbReference type="OrthoDB" id="9805924at2"/>
<sequence>MIRKAKIDDLKTIVLFNKLMAYETEGLKLDEEILTGGVKAALSDSSKANYWVYEIDGVVVGQAMVTKEWSDWKNGEIWWIQSVYVDKNYRNRKIFTSIYQHLKDLVSLHKNIVGLRLYVEKDNINAQNTYKNLGLEETYYKLYEWIK</sequence>
<dbReference type="PATRIC" id="fig|1121326.3.peg.2260"/>
<accession>A0A162TC41</accession>
<dbReference type="PROSITE" id="PS51186">
    <property type="entry name" value="GNAT"/>
    <property type="match status" value="1"/>
</dbReference>
<name>A0A162TC41_9CLOT</name>
<dbReference type="Gene3D" id="3.40.630.30">
    <property type="match status" value="1"/>
</dbReference>
<dbReference type="InterPro" id="IPR000182">
    <property type="entry name" value="GNAT_dom"/>
</dbReference>
<keyword evidence="2" id="KW-0808">Transferase</keyword>
<organism evidence="2 3">
    <name type="scientific">Clostridium magnum DSM 2767</name>
    <dbReference type="NCBI Taxonomy" id="1121326"/>
    <lineage>
        <taxon>Bacteria</taxon>
        <taxon>Bacillati</taxon>
        <taxon>Bacillota</taxon>
        <taxon>Clostridia</taxon>
        <taxon>Eubacteriales</taxon>
        <taxon>Clostridiaceae</taxon>
        <taxon>Clostridium</taxon>
    </lineage>
</organism>
<evidence type="ECO:0000313" key="3">
    <source>
        <dbReference type="Proteomes" id="UP000076603"/>
    </source>
</evidence>
<dbReference type="Proteomes" id="UP000076603">
    <property type="component" value="Unassembled WGS sequence"/>
</dbReference>
<evidence type="ECO:0000259" key="1">
    <source>
        <dbReference type="PROSITE" id="PS51186"/>
    </source>
</evidence>
<comment type="caution">
    <text evidence="2">The sequence shown here is derived from an EMBL/GenBank/DDBJ whole genome shotgun (WGS) entry which is preliminary data.</text>
</comment>
<dbReference type="STRING" id="1121326.CLMAG_22630"/>
<protein>
    <submittedName>
        <fullName evidence="2">Acetyltransferase (GNAT) family protein</fullName>
    </submittedName>
</protein>
<dbReference type="RefSeq" id="WP_066621951.1">
    <property type="nucleotide sequence ID" value="NZ_FQXL01000023.1"/>
</dbReference>
<dbReference type="AlphaFoldDB" id="A0A162TC41"/>